<feature type="chain" id="PRO_5026853188" evidence="4">
    <location>
        <begin position="26"/>
        <end position="219"/>
    </location>
</feature>
<dbReference type="AlphaFoldDB" id="A0A6L9EEG2"/>
<dbReference type="InterPro" id="IPR029063">
    <property type="entry name" value="SAM-dependent_MTases_sf"/>
</dbReference>
<dbReference type="RefSeq" id="WP_161436085.1">
    <property type="nucleotide sequence ID" value="NZ_WXYO01000006.1"/>
</dbReference>
<feature type="signal peptide" evidence="4">
    <location>
        <begin position="1"/>
        <end position="25"/>
    </location>
</feature>
<dbReference type="Pfam" id="PF01596">
    <property type="entry name" value="Methyltransf_3"/>
    <property type="match status" value="1"/>
</dbReference>
<keyword evidence="4" id="KW-0732">Signal</keyword>
<dbReference type="Gene3D" id="3.40.50.150">
    <property type="entry name" value="Vaccinia Virus protein VP39"/>
    <property type="match status" value="1"/>
</dbReference>
<dbReference type="PANTHER" id="PTHR43836:SF2">
    <property type="entry name" value="CATECHOL O-METHYLTRANSFERASE 1-RELATED"/>
    <property type="match status" value="1"/>
</dbReference>
<sequence length="219" mass="24370">MKSGLIKTVALKLTLVLCFIGFQSAAQEVSSDKELDRKVMEFLKSNKRKWRDMNVPASDGQLLYDIILKNGYTRGLEIGTSTGHSAIWMAWAFSKTGGKLITIEIDESRYKEALANFEKAGLSDFIDARLANAHQLVKELKGPFDFVFSDADKGWYINYFKDVAPKLVSKGCFAAHNIRPPGKRGMAGTREYLEYVMALDDFTTTVDNSGGGLAISYKN</sequence>
<evidence type="ECO:0000256" key="4">
    <source>
        <dbReference type="SAM" id="SignalP"/>
    </source>
</evidence>
<evidence type="ECO:0000313" key="5">
    <source>
        <dbReference type="EMBL" id="NAS13041.1"/>
    </source>
</evidence>
<dbReference type="PROSITE" id="PS51682">
    <property type="entry name" value="SAM_OMT_I"/>
    <property type="match status" value="1"/>
</dbReference>
<evidence type="ECO:0000313" key="6">
    <source>
        <dbReference type="Proteomes" id="UP000475249"/>
    </source>
</evidence>
<dbReference type="Proteomes" id="UP000475249">
    <property type="component" value="Unassembled WGS sequence"/>
</dbReference>
<protein>
    <submittedName>
        <fullName evidence="5">Methyltransferase</fullName>
    </submittedName>
</protein>
<comment type="caution">
    <text evidence="5">The sequence shown here is derived from an EMBL/GenBank/DDBJ whole genome shotgun (WGS) entry which is preliminary data.</text>
</comment>
<evidence type="ECO:0000256" key="3">
    <source>
        <dbReference type="ARBA" id="ARBA00022691"/>
    </source>
</evidence>
<proteinExistence type="predicted"/>
<dbReference type="GO" id="GO:0008171">
    <property type="term" value="F:O-methyltransferase activity"/>
    <property type="evidence" value="ECO:0007669"/>
    <property type="project" value="InterPro"/>
</dbReference>
<keyword evidence="2 5" id="KW-0808">Transferase</keyword>
<accession>A0A6L9EEG2</accession>
<keyword evidence="3" id="KW-0949">S-adenosyl-L-methionine</keyword>
<dbReference type="InterPro" id="IPR002935">
    <property type="entry name" value="SAM_O-MeTrfase"/>
</dbReference>
<evidence type="ECO:0000256" key="2">
    <source>
        <dbReference type="ARBA" id="ARBA00022679"/>
    </source>
</evidence>
<reference evidence="5 6" key="1">
    <citation type="submission" date="2020-01" db="EMBL/GenBank/DDBJ databases">
        <title>Bacteria diversity of Porities sp.</title>
        <authorList>
            <person name="Wang G."/>
        </authorList>
    </citation>
    <scope>NUCLEOTIDE SEQUENCE [LARGE SCALE GENOMIC DNA]</scope>
    <source>
        <strain evidence="5 6">R33</strain>
    </source>
</reference>
<dbReference type="CDD" id="cd02440">
    <property type="entry name" value="AdoMet_MTases"/>
    <property type="match status" value="1"/>
</dbReference>
<gene>
    <name evidence="5" type="ORF">GTQ38_13580</name>
</gene>
<dbReference type="GO" id="GO:0032259">
    <property type="term" value="P:methylation"/>
    <property type="evidence" value="ECO:0007669"/>
    <property type="project" value="UniProtKB-KW"/>
</dbReference>
<name>A0A6L9EEG2_9FLAO</name>
<keyword evidence="1 5" id="KW-0489">Methyltransferase</keyword>
<keyword evidence="6" id="KW-1185">Reference proteome</keyword>
<dbReference type="PANTHER" id="PTHR43836">
    <property type="entry name" value="CATECHOL O-METHYLTRANSFERASE 1-RELATED"/>
    <property type="match status" value="1"/>
</dbReference>
<dbReference type="SUPFAM" id="SSF53335">
    <property type="entry name" value="S-adenosyl-L-methionine-dependent methyltransferases"/>
    <property type="match status" value="1"/>
</dbReference>
<dbReference type="EMBL" id="WXYO01000006">
    <property type="protein sequence ID" value="NAS13041.1"/>
    <property type="molecule type" value="Genomic_DNA"/>
</dbReference>
<evidence type="ECO:0000256" key="1">
    <source>
        <dbReference type="ARBA" id="ARBA00022603"/>
    </source>
</evidence>
<organism evidence="5 6">
    <name type="scientific">Poritiphilus flavus</name>
    <dbReference type="NCBI Taxonomy" id="2697053"/>
    <lineage>
        <taxon>Bacteria</taxon>
        <taxon>Pseudomonadati</taxon>
        <taxon>Bacteroidota</taxon>
        <taxon>Flavobacteriia</taxon>
        <taxon>Flavobacteriales</taxon>
        <taxon>Flavobacteriaceae</taxon>
        <taxon>Poritiphilus</taxon>
    </lineage>
</organism>